<accession>A0A6D2KUK3</accession>
<dbReference type="AlphaFoldDB" id="A0A6D2KUK3"/>
<reference evidence="1" key="1">
    <citation type="submission" date="2020-01" db="EMBL/GenBank/DDBJ databases">
        <authorList>
            <person name="Mishra B."/>
        </authorList>
    </citation>
    <scope>NUCLEOTIDE SEQUENCE [LARGE SCALE GENOMIC DNA]</scope>
</reference>
<protein>
    <submittedName>
        <fullName evidence="1">Uncharacterized protein</fullName>
    </submittedName>
</protein>
<dbReference type="Proteomes" id="UP000467841">
    <property type="component" value="Unassembled WGS sequence"/>
</dbReference>
<evidence type="ECO:0000313" key="1">
    <source>
        <dbReference type="EMBL" id="CAA7056878.1"/>
    </source>
</evidence>
<sequence>MSVQLIELASLSSALTSSLLLTKSGDCSNFCSRAKPCKEAALNSERCKSFGRWRWWLVGDGSSIHIQIYNIRREDSSNIRTGKNDECLFSTLPRSVHT</sequence>
<proteinExistence type="predicted"/>
<keyword evidence="2" id="KW-1185">Reference proteome</keyword>
<name>A0A6D2KUK3_9BRAS</name>
<comment type="caution">
    <text evidence="1">The sequence shown here is derived from an EMBL/GenBank/DDBJ whole genome shotgun (WGS) entry which is preliminary data.</text>
</comment>
<organism evidence="1 2">
    <name type="scientific">Microthlaspi erraticum</name>
    <dbReference type="NCBI Taxonomy" id="1685480"/>
    <lineage>
        <taxon>Eukaryota</taxon>
        <taxon>Viridiplantae</taxon>
        <taxon>Streptophyta</taxon>
        <taxon>Embryophyta</taxon>
        <taxon>Tracheophyta</taxon>
        <taxon>Spermatophyta</taxon>
        <taxon>Magnoliopsida</taxon>
        <taxon>eudicotyledons</taxon>
        <taxon>Gunneridae</taxon>
        <taxon>Pentapetalae</taxon>
        <taxon>rosids</taxon>
        <taxon>malvids</taxon>
        <taxon>Brassicales</taxon>
        <taxon>Brassicaceae</taxon>
        <taxon>Coluteocarpeae</taxon>
        <taxon>Microthlaspi</taxon>
    </lineage>
</organism>
<gene>
    <name evidence="1" type="ORF">MERR_LOCUS44114</name>
</gene>
<dbReference type="EMBL" id="CACVBM020001662">
    <property type="protein sequence ID" value="CAA7056878.1"/>
    <property type="molecule type" value="Genomic_DNA"/>
</dbReference>
<evidence type="ECO:0000313" key="2">
    <source>
        <dbReference type="Proteomes" id="UP000467841"/>
    </source>
</evidence>